<evidence type="ECO:0000313" key="2">
    <source>
        <dbReference type="Proteomes" id="UP000790377"/>
    </source>
</evidence>
<accession>A0ACB8A7P9</accession>
<sequence length="1232" mass="135393">MDRLRAEKYNAKARRSTVGSRKKGKRRENIEQVVNANATIHVPKTKEDKEREKKERLLQELAAQSESKMSSKKKRRLEKYIDKKLRKEERVLIFEKLAQTQAQIPSISLQSSSTLGTGKVSTNRERQEKLEDKEIRRVLEGRAGKRKRHDNDFSVIDASGSDDEGDEGDIDNSTDFSEKLNAINSHRDPIPTVNASPGSAPILETISQPSAVGSALKRNADGTTMIPKVVKKKQGKESFKRWKHAPSVSAPLHQDSDTSFDSSDSAYDSDSDGDPTDEVQDSEDSDQDEDNGENSGSEQEMDTVPKKRSGFKDWAMKQLSAAKGYAVPSQSNPVTVDAPPLSSPKKKQKLSHPSDMRGPLGEDLLLPTNSLAKHIQSSKNISNSVSKGTKSISVTRPSDVEEARMMLPIISEEQPIMETILLNPVVIICGETGSGKTTQVPQFLYEAGFGDPHGDNPGMIGITQPRRVAAVSMAARVGHELSLTASKVSYQIRYDTSVSPSTKIKFMTDGVLLRELATDFLLNKYSVIIIDEAHERSMNTDILIGVLSRVLKLREQLWKEGKEGAKPLRLIIMSATLRVSDFAENRSLFPSPPPVISVTARQHPVTIHFNRRTPSDYVDEAIKKASKIHARLPPGGILIFLTGQNEIAGVCRKLEAKYGQKSLDDRRKRRQIVQASTIFEAEDVSSPHAIAAAEANIEAEDIDLGAPQDLAFDVDDDDDGDDDPEALDSDNGLDDELGLNMEETETPMHIIPLYSLLPSDKQMRVFETPPSGHRLVVVSTNVAETSLTIPGIRYVIDSGRAKERQYDVPNGIQSFQISWTSKASAAQRAGRAGRTGPGHCYRLYSSALFEHYFDAFSKPEILRTPIEGVVLQMKSMNIDAVVNFPFPTLPDSVTLRKAEAILTHLGALSSSVLQATATLEVTMSTIGGHITTLGKAMSLFPLSPRYSRMLVSGQQHGCLPYVISIVSALSVGDPFLREEGLDADQESDDDLSHISSDLLKAKEVRRLHRRAFFESQKIHSALGKSSSDILRLLSVVGAYEYAGGGHRFCTEHFVRPKAMEEIHKLRAQISNIVQANFPGVDVGSPANLRPPSDKQVKVLRQLLAAAFIDQVAARKDLVEKKSSTGVKFATAKGVPYRAAGVPEDVFIHPSSILANCSPPDFIVYHEIVRTSKPWLKGLTAINSAWLPTLGKPALCTFSKPAKNSAGTLMVIPRFGPDAWELSPIKAECQSDY</sequence>
<name>A0ACB8A7P9_9AGAM</name>
<comment type="caution">
    <text evidence="1">The sequence shown here is derived from an EMBL/GenBank/DDBJ whole genome shotgun (WGS) entry which is preliminary data.</text>
</comment>
<protein>
    <submittedName>
        <fullName evidence="1">P-loop containing nucleoside triphosphate hydrolase protein</fullName>
    </submittedName>
</protein>
<keyword evidence="1" id="KW-0378">Hydrolase</keyword>
<evidence type="ECO:0000313" key="1">
    <source>
        <dbReference type="EMBL" id="KAH7909031.1"/>
    </source>
</evidence>
<reference evidence="1" key="1">
    <citation type="journal article" date="2021" name="New Phytol.">
        <title>Evolutionary innovations through gain and loss of genes in the ectomycorrhizal Boletales.</title>
        <authorList>
            <person name="Wu G."/>
            <person name="Miyauchi S."/>
            <person name="Morin E."/>
            <person name="Kuo A."/>
            <person name="Drula E."/>
            <person name="Varga T."/>
            <person name="Kohler A."/>
            <person name="Feng B."/>
            <person name="Cao Y."/>
            <person name="Lipzen A."/>
            <person name="Daum C."/>
            <person name="Hundley H."/>
            <person name="Pangilinan J."/>
            <person name="Johnson J."/>
            <person name="Barry K."/>
            <person name="LaButti K."/>
            <person name="Ng V."/>
            <person name="Ahrendt S."/>
            <person name="Min B."/>
            <person name="Choi I.G."/>
            <person name="Park H."/>
            <person name="Plett J.M."/>
            <person name="Magnuson J."/>
            <person name="Spatafora J.W."/>
            <person name="Nagy L.G."/>
            <person name="Henrissat B."/>
            <person name="Grigoriev I.V."/>
            <person name="Yang Z.L."/>
            <person name="Xu J."/>
            <person name="Martin F.M."/>
        </authorList>
    </citation>
    <scope>NUCLEOTIDE SEQUENCE</scope>
    <source>
        <strain evidence="1">ATCC 28755</strain>
    </source>
</reference>
<dbReference type="Proteomes" id="UP000790377">
    <property type="component" value="Unassembled WGS sequence"/>
</dbReference>
<organism evidence="1 2">
    <name type="scientific">Hygrophoropsis aurantiaca</name>
    <dbReference type="NCBI Taxonomy" id="72124"/>
    <lineage>
        <taxon>Eukaryota</taxon>
        <taxon>Fungi</taxon>
        <taxon>Dikarya</taxon>
        <taxon>Basidiomycota</taxon>
        <taxon>Agaricomycotina</taxon>
        <taxon>Agaricomycetes</taxon>
        <taxon>Agaricomycetidae</taxon>
        <taxon>Boletales</taxon>
        <taxon>Coniophorineae</taxon>
        <taxon>Hygrophoropsidaceae</taxon>
        <taxon>Hygrophoropsis</taxon>
    </lineage>
</organism>
<gene>
    <name evidence="1" type="ORF">BJ138DRAFT_1127989</name>
</gene>
<dbReference type="EMBL" id="MU267783">
    <property type="protein sequence ID" value="KAH7909031.1"/>
    <property type="molecule type" value="Genomic_DNA"/>
</dbReference>
<keyword evidence="2" id="KW-1185">Reference proteome</keyword>
<proteinExistence type="predicted"/>